<proteinExistence type="predicted"/>
<protein>
    <submittedName>
        <fullName evidence="2">Uncharacterized protein</fullName>
    </submittedName>
</protein>
<name>A0ABU7DZJ7_9TELE</name>
<reference evidence="2 3" key="1">
    <citation type="submission" date="2021-06" db="EMBL/GenBank/DDBJ databases">
        <authorList>
            <person name="Palmer J.M."/>
        </authorList>
    </citation>
    <scope>NUCLEOTIDE SEQUENCE [LARGE SCALE GENOMIC DNA]</scope>
    <source>
        <strain evidence="2 3">CL_MEX2019</strain>
        <tissue evidence="2">Muscle</tissue>
    </source>
</reference>
<dbReference type="EMBL" id="JAHUTJ010041510">
    <property type="protein sequence ID" value="MED6280256.1"/>
    <property type="molecule type" value="Genomic_DNA"/>
</dbReference>
<organism evidence="2 3">
    <name type="scientific">Characodon lateralis</name>
    <dbReference type="NCBI Taxonomy" id="208331"/>
    <lineage>
        <taxon>Eukaryota</taxon>
        <taxon>Metazoa</taxon>
        <taxon>Chordata</taxon>
        <taxon>Craniata</taxon>
        <taxon>Vertebrata</taxon>
        <taxon>Euteleostomi</taxon>
        <taxon>Actinopterygii</taxon>
        <taxon>Neopterygii</taxon>
        <taxon>Teleostei</taxon>
        <taxon>Neoteleostei</taxon>
        <taxon>Acanthomorphata</taxon>
        <taxon>Ovalentaria</taxon>
        <taxon>Atherinomorphae</taxon>
        <taxon>Cyprinodontiformes</taxon>
        <taxon>Goodeidae</taxon>
        <taxon>Characodon</taxon>
    </lineage>
</organism>
<evidence type="ECO:0000256" key="1">
    <source>
        <dbReference type="SAM" id="MobiDB-lite"/>
    </source>
</evidence>
<feature type="region of interest" description="Disordered" evidence="1">
    <location>
        <begin position="84"/>
        <end position="103"/>
    </location>
</feature>
<comment type="caution">
    <text evidence="2">The sequence shown here is derived from an EMBL/GenBank/DDBJ whole genome shotgun (WGS) entry which is preliminary data.</text>
</comment>
<accession>A0ABU7DZJ7</accession>
<keyword evidence="3" id="KW-1185">Reference proteome</keyword>
<evidence type="ECO:0000313" key="3">
    <source>
        <dbReference type="Proteomes" id="UP001352852"/>
    </source>
</evidence>
<sequence>MFCATQERLISSLSTRIHLTEDQDLSKTAPSSPAITFLSILRLCASNPRIFKDHQAYTPLNTRIHCYQDHNLPCCLRLPLSPLSSFRQNPSAAESWKQQGTGM</sequence>
<gene>
    <name evidence="2" type="ORF">CHARACLAT_008833</name>
</gene>
<evidence type="ECO:0000313" key="2">
    <source>
        <dbReference type="EMBL" id="MED6280256.1"/>
    </source>
</evidence>
<feature type="compositionally biased region" description="Polar residues" evidence="1">
    <location>
        <begin position="86"/>
        <end position="103"/>
    </location>
</feature>
<dbReference type="Proteomes" id="UP001352852">
    <property type="component" value="Unassembled WGS sequence"/>
</dbReference>